<sequence>MNTADMIRLIFLGAAAGISVYAAILATLAARRARRSLARAKAATRQAWGDTARSQLAVMKMRNRADRMRR</sequence>
<organism evidence="2 3">
    <name type="scientific">Streptomyces caniscabiei</name>
    <dbReference type="NCBI Taxonomy" id="2746961"/>
    <lineage>
        <taxon>Bacteria</taxon>
        <taxon>Bacillati</taxon>
        <taxon>Actinomycetota</taxon>
        <taxon>Actinomycetes</taxon>
        <taxon>Kitasatosporales</taxon>
        <taxon>Streptomycetaceae</taxon>
        <taxon>Streptomyces</taxon>
    </lineage>
</organism>
<protein>
    <submittedName>
        <fullName evidence="2">Uncharacterized protein</fullName>
    </submittedName>
</protein>
<gene>
    <name evidence="2" type="ORF">IHE70_01465</name>
</gene>
<dbReference type="RefSeq" id="WP_192358964.1">
    <property type="nucleotide sequence ID" value="NZ_CP119182.1"/>
</dbReference>
<keyword evidence="1" id="KW-1133">Transmembrane helix</keyword>
<keyword evidence="1" id="KW-0472">Membrane</keyword>
<comment type="caution">
    <text evidence="2">The sequence shown here is derived from an EMBL/GenBank/DDBJ whole genome shotgun (WGS) entry which is preliminary data.</text>
</comment>
<proteinExistence type="predicted"/>
<evidence type="ECO:0000313" key="2">
    <source>
        <dbReference type="EMBL" id="MBD9721932.1"/>
    </source>
</evidence>
<reference evidence="2" key="1">
    <citation type="submission" date="2020-09" db="EMBL/GenBank/DDBJ databases">
        <title>Streptomyces canutascabiei sp. nov., which causes potato common scab and is distributed across the world.</title>
        <authorList>
            <person name="Nguyen H.P."/>
            <person name="Weisberg A.J."/>
            <person name="Chang J.H."/>
            <person name="Clarke C.R."/>
        </authorList>
    </citation>
    <scope>NUCLEOTIDE SEQUENCE</scope>
    <source>
        <strain evidence="2">ID-01-6.2a</strain>
    </source>
</reference>
<evidence type="ECO:0000313" key="3">
    <source>
        <dbReference type="Proteomes" id="UP000661025"/>
    </source>
</evidence>
<dbReference type="GeneID" id="79929256"/>
<feature type="transmembrane region" description="Helical" evidence="1">
    <location>
        <begin position="6"/>
        <end position="30"/>
    </location>
</feature>
<evidence type="ECO:0000256" key="1">
    <source>
        <dbReference type="SAM" id="Phobius"/>
    </source>
</evidence>
<keyword evidence="1" id="KW-0812">Transmembrane</keyword>
<dbReference type="EMBL" id="JACYXT010000001">
    <property type="protein sequence ID" value="MBD9721932.1"/>
    <property type="molecule type" value="Genomic_DNA"/>
</dbReference>
<accession>A0A927QHH9</accession>
<name>A0A927QHH9_9ACTN</name>
<dbReference type="Proteomes" id="UP000661025">
    <property type="component" value="Unassembled WGS sequence"/>
</dbReference>
<dbReference type="AlphaFoldDB" id="A0A927QHH9"/>